<dbReference type="PANTHER" id="PTHR43104:SF2">
    <property type="entry name" value="L-2-HYDROXYGLUTARATE DEHYDROGENASE, MITOCHONDRIAL"/>
    <property type="match status" value="1"/>
</dbReference>
<dbReference type="InterPro" id="IPR006076">
    <property type="entry name" value="FAD-dep_OxRdtase"/>
</dbReference>
<evidence type="ECO:0000256" key="2">
    <source>
        <dbReference type="ARBA" id="ARBA00022630"/>
    </source>
</evidence>
<keyword evidence="3" id="KW-0274">FAD</keyword>
<evidence type="ECO:0000313" key="7">
    <source>
        <dbReference type="EMBL" id="TMI75199.1"/>
    </source>
</evidence>
<dbReference type="Gene3D" id="3.50.50.60">
    <property type="entry name" value="FAD/NAD(P)-binding domain"/>
    <property type="match status" value="1"/>
</dbReference>
<comment type="caution">
    <text evidence="7">The sequence shown here is derived from an EMBL/GenBank/DDBJ whole genome shotgun (WGS) entry which is preliminary data.</text>
</comment>
<evidence type="ECO:0000256" key="1">
    <source>
        <dbReference type="ARBA" id="ARBA00001974"/>
    </source>
</evidence>
<organism evidence="7 8">
    <name type="scientific">Candidatus Segetimicrobium genomatis</name>
    <dbReference type="NCBI Taxonomy" id="2569760"/>
    <lineage>
        <taxon>Bacteria</taxon>
        <taxon>Bacillati</taxon>
        <taxon>Candidatus Sysuimicrobiota</taxon>
        <taxon>Candidatus Sysuimicrobiia</taxon>
        <taxon>Candidatus Sysuimicrobiales</taxon>
        <taxon>Candidatus Segetimicrobiaceae</taxon>
        <taxon>Candidatus Segetimicrobium</taxon>
    </lineage>
</organism>
<reference evidence="7 8" key="1">
    <citation type="journal article" date="2019" name="Nat. Microbiol.">
        <title>Mediterranean grassland soil C-N compound turnover is dependent on rainfall and depth, and is mediated by genomically divergent microorganisms.</title>
        <authorList>
            <person name="Diamond S."/>
            <person name="Andeer P.F."/>
            <person name="Li Z."/>
            <person name="Crits-Christoph A."/>
            <person name="Burstein D."/>
            <person name="Anantharaman K."/>
            <person name="Lane K.R."/>
            <person name="Thomas B.C."/>
            <person name="Pan C."/>
            <person name="Northen T.R."/>
            <person name="Banfield J.F."/>
        </authorList>
    </citation>
    <scope>NUCLEOTIDE SEQUENCE [LARGE SCALE GENOMIC DNA]</scope>
    <source>
        <strain evidence="7">NP_8</strain>
    </source>
</reference>
<dbReference type="InterPro" id="IPR036188">
    <property type="entry name" value="FAD/NAD-bd_sf"/>
</dbReference>
<feature type="domain" description="FAD dependent oxidoreductase" evidence="6">
    <location>
        <begin position="6"/>
        <end position="393"/>
    </location>
</feature>
<dbReference type="GO" id="GO:0005737">
    <property type="term" value="C:cytoplasm"/>
    <property type="evidence" value="ECO:0007669"/>
    <property type="project" value="TreeGrafter"/>
</dbReference>
<dbReference type="Proteomes" id="UP000318834">
    <property type="component" value="Unassembled WGS sequence"/>
</dbReference>
<protein>
    <submittedName>
        <fullName evidence="7">L-2-hydroxyglutarate oxidase</fullName>
        <ecNumber evidence="7">1.1.3.-</ecNumber>
    </submittedName>
</protein>
<dbReference type="Gene3D" id="3.30.9.10">
    <property type="entry name" value="D-Amino Acid Oxidase, subunit A, domain 2"/>
    <property type="match status" value="1"/>
</dbReference>
<dbReference type="NCBIfam" id="NF008726">
    <property type="entry name" value="PRK11728.1"/>
    <property type="match status" value="1"/>
</dbReference>
<sequence length="399" mass="43415">MSPRYDVAIVGGGIVGLATALALVQRSRGSVVVLEAEGRLAAHQSGHNSGVIHSGLYYKPGSLKAQTCTAGREALYRFCLEEGIPHRRCGKVVVATRPEQLALLELLEQRGRANGLQRLRRLGSEALREREPEVAGLAGLWVEETGVVDFALVAAAYARQVERGGGDIKTNARVTDVRREANGLHIETEVGPVRAGLLVNCAGLHADRLARMCHLDPQVQIVPFRGDYYELVPERRAMVRGLIYPMPDPALSFLGAHFTRTIDDRVEAGPNAVLAFSREGYAPWTLSPRDFAETLAFPGFWRLARRYWRTGLAELHGSLTKQRFVRSLQQLVPRVGSDDLVRGQSGVRAQAVDRAGQLVDAFHVVVGKRTLHVLNAPSPAATASLAIGGAVARQVLEQL</sequence>
<comment type="cofactor">
    <cofactor evidence="1">
        <name>FAD</name>
        <dbReference type="ChEBI" id="CHEBI:57692"/>
    </cofactor>
</comment>
<dbReference type="EMBL" id="VBAP01000046">
    <property type="protein sequence ID" value="TMI75199.1"/>
    <property type="molecule type" value="Genomic_DNA"/>
</dbReference>
<accession>A0A537IV51</accession>
<dbReference type="Pfam" id="PF01266">
    <property type="entry name" value="DAO"/>
    <property type="match status" value="1"/>
</dbReference>
<evidence type="ECO:0000256" key="5">
    <source>
        <dbReference type="ARBA" id="ARBA00037941"/>
    </source>
</evidence>
<evidence type="ECO:0000259" key="6">
    <source>
        <dbReference type="Pfam" id="PF01266"/>
    </source>
</evidence>
<name>A0A537IV51_9BACT</name>
<dbReference type="AlphaFoldDB" id="A0A537IV51"/>
<evidence type="ECO:0000256" key="3">
    <source>
        <dbReference type="ARBA" id="ARBA00022827"/>
    </source>
</evidence>
<dbReference type="SUPFAM" id="SSF51905">
    <property type="entry name" value="FAD/NAD(P)-binding domain"/>
    <property type="match status" value="1"/>
</dbReference>
<dbReference type="EC" id="1.1.3.-" evidence="7"/>
<keyword evidence="2" id="KW-0285">Flavoprotein</keyword>
<keyword evidence="4 7" id="KW-0560">Oxidoreductase</keyword>
<dbReference type="PANTHER" id="PTHR43104">
    <property type="entry name" value="L-2-HYDROXYGLUTARATE DEHYDROGENASE, MITOCHONDRIAL"/>
    <property type="match status" value="1"/>
</dbReference>
<evidence type="ECO:0000313" key="8">
    <source>
        <dbReference type="Proteomes" id="UP000318834"/>
    </source>
</evidence>
<proteinExistence type="inferred from homology"/>
<dbReference type="GO" id="GO:0047545">
    <property type="term" value="F:(S)-2-hydroxyglutarate dehydrogenase activity"/>
    <property type="evidence" value="ECO:0007669"/>
    <property type="project" value="TreeGrafter"/>
</dbReference>
<gene>
    <name evidence="7" type="primary">lhgO</name>
    <name evidence="7" type="ORF">E6H05_06880</name>
</gene>
<evidence type="ECO:0000256" key="4">
    <source>
        <dbReference type="ARBA" id="ARBA00023002"/>
    </source>
</evidence>
<comment type="similarity">
    <text evidence="5">Belongs to the L2HGDH family.</text>
</comment>